<gene>
    <name evidence="10" type="ORF">SAMN05192530_102239</name>
</gene>
<protein>
    <submittedName>
        <fullName evidence="10">Cyclic nucleotide-binding domain-containing protein</fullName>
    </submittedName>
</protein>
<dbReference type="STRING" id="1166073.SAMN05192530_102239"/>
<keyword evidence="6" id="KW-0472">Membrane</keyword>
<evidence type="ECO:0000256" key="5">
    <source>
        <dbReference type="ARBA" id="ARBA00023065"/>
    </source>
</evidence>
<dbReference type="OrthoDB" id="3525895at2"/>
<keyword evidence="7" id="KW-1071">Ligand-gated ion channel</keyword>
<evidence type="ECO:0000256" key="1">
    <source>
        <dbReference type="ARBA" id="ARBA00004141"/>
    </source>
</evidence>
<organism evidence="10 11">
    <name type="scientific">Aureimonas jatrophae</name>
    <dbReference type="NCBI Taxonomy" id="1166073"/>
    <lineage>
        <taxon>Bacteria</taxon>
        <taxon>Pseudomonadati</taxon>
        <taxon>Pseudomonadota</taxon>
        <taxon>Alphaproteobacteria</taxon>
        <taxon>Hyphomicrobiales</taxon>
        <taxon>Aurantimonadaceae</taxon>
        <taxon>Aureimonas</taxon>
    </lineage>
</organism>
<dbReference type="SUPFAM" id="SSF51206">
    <property type="entry name" value="cAMP-binding domain-like"/>
    <property type="match status" value="1"/>
</dbReference>
<evidence type="ECO:0000313" key="11">
    <source>
        <dbReference type="Proteomes" id="UP000198793"/>
    </source>
</evidence>
<dbReference type="AlphaFoldDB" id="A0A1H0EVF2"/>
<feature type="domain" description="Cyclic nucleotide-binding" evidence="9">
    <location>
        <begin position="16"/>
        <end position="135"/>
    </location>
</feature>
<keyword evidence="5" id="KW-0406">Ion transport</keyword>
<dbReference type="GO" id="GO:0016020">
    <property type="term" value="C:membrane"/>
    <property type="evidence" value="ECO:0007669"/>
    <property type="project" value="UniProtKB-SubCell"/>
</dbReference>
<evidence type="ECO:0000256" key="7">
    <source>
        <dbReference type="ARBA" id="ARBA00023286"/>
    </source>
</evidence>
<dbReference type="InterPro" id="IPR000595">
    <property type="entry name" value="cNMP-bd_dom"/>
</dbReference>
<keyword evidence="11" id="KW-1185">Reference proteome</keyword>
<keyword evidence="4" id="KW-1133">Transmembrane helix</keyword>
<proteinExistence type="predicted"/>
<dbReference type="RefSeq" id="WP_090670260.1">
    <property type="nucleotide sequence ID" value="NZ_FNIT01000002.1"/>
</dbReference>
<dbReference type="InterPro" id="IPR018490">
    <property type="entry name" value="cNMP-bd_dom_sf"/>
</dbReference>
<dbReference type="Gene3D" id="2.60.120.10">
    <property type="entry name" value="Jelly Rolls"/>
    <property type="match status" value="1"/>
</dbReference>
<keyword evidence="3" id="KW-0812">Transmembrane</keyword>
<evidence type="ECO:0000256" key="6">
    <source>
        <dbReference type="ARBA" id="ARBA00023136"/>
    </source>
</evidence>
<reference evidence="10 11" key="1">
    <citation type="submission" date="2016-10" db="EMBL/GenBank/DDBJ databases">
        <authorList>
            <person name="de Groot N.N."/>
        </authorList>
    </citation>
    <scope>NUCLEOTIDE SEQUENCE [LARGE SCALE GENOMIC DNA]</scope>
    <source>
        <strain evidence="11">L7-484,KACC 16230,DSM 25025</strain>
    </source>
</reference>
<comment type="subcellular location">
    <subcellularLocation>
        <location evidence="1">Membrane</location>
        <topology evidence="1">Multi-pass membrane protein</topology>
    </subcellularLocation>
</comment>
<dbReference type="PROSITE" id="PS00889">
    <property type="entry name" value="CNMP_BINDING_2"/>
    <property type="match status" value="1"/>
</dbReference>
<sequence length="154" mass="16630">MSLLADEVEILRRVPLFQGIEPSRLKLIAFTSQAMRFSVGDTLFHQGDMGDSAYLILSGEVAVLASSPIGDIELARFGRNDIVGEIGILCDIPRTASVRALTDASTLRIGKECLSDMLDAFPSMARVMLREMAMRLNRTSSELVAARAAAALAT</sequence>
<evidence type="ECO:0000313" key="10">
    <source>
        <dbReference type="EMBL" id="SDN86374.1"/>
    </source>
</evidence>
<dbReference type="CDD" id="cd00038">
    <property type="entry name" value="CAP_ED"/>
    <property type="match status" value="1"/>
</dbReference>
<evidence type="ECO:0000256" key="8">
    <source>
        <dbReference type="ARBA" id="ARBA00023303"/>
    </source>
</evidence>
<dbReference type="InterPro" id="IPR018488">
    <property type="entry name" value="cNMP-bd_CS"/>
</dbReference>
<evidence type="ECO:0000256" key="3">
    <source>
        <dbReference type="ARBA" id="ARBA00022692"/>
    </source>
</evidence>
<evidence type="ECO:0000256" key="2">
    <source>
        <dbReference type="ARBA" id="ARBA00022448"/>
    </source>
</evidence>
<dbReference type="PANTHER" id="PTHR45638">
    <property type="entry name" value="CYCLIC NUCLEOTIDE-GATED CATION CHANNEL SUBUNIT A"/>
    <property type="match status" value="1"/>
</dbReference>
<dbReference type="EMBL" id="FNIT01000002">
    <property type="protein sequence ID" value="SDN86374.1"/>
    <property type="molecule type" value="Genomic_DNA"/>
</dbReference>
<dbReference type="SMART" id="SM00100">
    <property type="entry name" value="cNMP"/>
    <property type="match status" value="1"/>
</dbReference>
<dbReference type="PRINTS" id="PR00103">
    <property type="entry name" value="CAMPKINASE"/>
</dbReference>
<keyword evidence="2" id="KW-0813">Transport</keyword>
<accession>A0A1H0EVF2</accession>
<dbReference type="InterPro" id="IPR014710">
    <property type="entry name" value="RmlC-like_jellyroll"/>
</dbReference>
<dbReference type="GO" id="GO:0005221">
    <property type="term" value="F:intracellularly cyclic nucleotide-activated monoatomic cation channel activity"/>
    <property type="evidence" value="ECO:0007669"/>
    <property type="project" value="InterPro"/>
</dbReference>
<evidence type="ECO:0000259" key="9">
    <source>
        <dbReference type="PROSITE" id="PS50042"/>
    </source>
</evidence>
<dbReference type="InterPro" id="IPR050866">
    <property type="entry name" value="CNG_cation_channel"/>
</dbReference>
<keyword evidence="8" id="KW-0407">Ion channel</keyword>
<dbReference type="Pfam" id="PF00027">
    <property type="entry name" value="cNMP_binding"/>
    <property type="match status" value="1"/>
</dbReference>
<name>A0A1H0EVF2_9HYPH</name>
<dbReference type="Proteomes" id="UP000198793">
    <property type="component" value="Unassembled WGS sequence"/>
</dbReference>
<dbReference type="GO" id="GO:0044877">
    <property type="term" value="F:protein-containing complex binding"/>
    <property type="evidence" value="ECO:0007669"/>
    <property type="project" value="TreeGrafter"/>
</dbReference>
<evidence type="ECO:0000256" key="4">
    <source>
        <dbReference type="ARBA" id="ARBA00022989"/>
    </source>
</evidence>
<dbReference type="PANTHER" id="PTHR45638:SF11">
    <property type="entry name" value="CYCLIC NUCLEOTIDE-GATED CATION CHANNEL SUBUNIT A"/>
    <property type="match status" value="1"/>
</dbReference>
<dbReference type="PROSITE" id="PS50042">
    <property type="entry name" value="CNMP_BINDING_3"/>
    <property type="match status" value="1"/>
</dbReference>